<reference evidence="1 2" key="1">
    <citation type="submission" date="2022-10" db="EMBL/GenBank/DDBJ databases">
        <title>Comparative genomic analysis of Cohnella hashimotonis sp. nov., isolated from the International Space Station.</title>
        <authorList>
            <person name="Simpson A."/>
            <person name="Venkateswaran K."/>
        </authorList>
    </citation>
    <scope>NUCLEOTIDE SEQUENCE [LARGE SCALE GENOMIC DNA]</scope>
    <source>
        <strain evidence="1 2">DSM 18997</strain>
    </source>
</reference>
<proteinExistence type="predicted"/>
<name>A0A9X4KDZ9_9BACL</name>
<sequence>MKLSLRIWPARFMENREFEELRRLLNPYKGAIDELGLILEYRMSGYTPLDEFADECGTMATRVRQLKEDGFSVGVNAITIGHMNDAWDWTPFRGQPMVGHDGTLGIGSFCPNDQSFLTYTRDKYRLLADTGLDFIWVDDDLRIHHHLPVDFPCFCDTCLEIFNGKHDCSFTREELVDLLNAPEGGQFREWWVEHNIATLERLASVIKHAVHEIDEGIELGLMTAGLEWRTYSGAAFERWMTALSAVKGRPGGGYFEDRTPVGMLRKWMECARQAALYPHFVYDIQYELETFPQQRLKKSIRTMMTENTIMIAGGMNGIAAHILKLEKGSTGEHAAWLKEMVHMKPLWEKMNRIAGSWPSLGLYPAMSPNFEAKRKVGERGWFGVPQEADKPGALHEIGFPLTMMEDAACGIILSGEMAQAYTYEQLKAMLAKGVFLDGTALETLAEMGLGEYCGVSIAKVYDNGVLERFTLDPLNEPYAGEHRDGRITVYNEAGYVLQPLHNAEVRVLSELISYSGQLLGATFTIHENSLGGRVAVHGYAPWISLYSEAKRSQLHQAFQWISRDQLPVTAFHSGLKVVPFVRASADKSQAMILLVNANFDDTGTFETEIAWPVPQLYRLGHDGAASAVPEKNIRLDKNKTYLKVDNILPWDFIVYSTESSN</sequence>
<dbReference type="RefSeq" id="WP_277564137.1">
    <property type="nucleotide sequence ID" value="NZ_JAPDHZ010000002.1"/>
</dbReference>
<evidence type="ECO:0000313" key="1">
    <source>
        <dbReference type="EMBL" id="MDG0790288.1"/>
    </source>
</evidence>
<dbReference type="EMBL" id="JAPDHZ010000002">
    <property type="protein sequence ID" value="MDG0790288.1"/>
    <property type="molecule type" value="Genomic_DNA"/>
</dbReference>
<accession>A0A9X4KDZ9</accession>
<organism evidence="1 2">
    <name type="scientific">Cohnella ginsengisoli</name>
    <dbReference type="NCBI Taxonomy" id="425004"/>
    <lineage>
        <taxon>Bacteria</taxon>
        <taxon>Bacillati</taxon>
        <taxon>Bacillota</taxon>
        <taxon>Bacilli</taxon>
        <taxon>Bacillales</taxon>
        <taxon>Paenibacillaceae</taxon>
        <taxon>Cohnella</taxon>
    </lineage>
</organism>
<protein>
    <submittedName>
        <fullName evidence="1">Uncharacterized protein</fullName>
    </submittedName>
</protein>
<keyword evidence="2" id="KW-1185">Reference proteome</keyword>
<comment type="caution">
    <text evidence="1">The sequence shown here is derived from an EMBL/GenBank/DDBJ whole genome shotgun (WGS) entry which is preliminary data.</text>
</comment>
<dbReference type="Proteomes" id="UP001153387">
    <property type="component" value="Unassembled WGS sequence"/>
</dbReference>
<evidence type="ECO:0000313" key="2">
    <source>
        <dbReference type="Proteomes" id="UP001153387"/>
    </source>
</evidence>
<gene>
    <name evidence="1" type="ORF">OMP38_05060</name>
</gene>
<dbReference type="AlphaFoldDB" id="A0A9X4KDZ9"/>